<protein>
    <recommendedName>
        <fullName evidence="3">Carbohydrate kinase PfkB domain-containing protein</fullName>
    </recommendedName>
</protein>
<keyword evidence="2" id="KW-0418">Kinase</keyword>
<dbReference type="SUPFAM" id="SSF53613">
    <property type="entry name" value="Ribokinase-like"/>
    <property type="match status" value="1"/>
</dbReference>
<evidence type="ECO:0000259" key="3">
    <source>
        <dbReference type="Pfam" id="PF00294"/>
    </source>
</evidence>
<proteinExistence type="predicted"/>
<evidence type="ECO:0000256" key="1">
    <source>
        <dbReference type="ARBA" id="ARBA00022679"/>
    </source>
</evidence>
<dbReference type="EMBL" id="BLRU01000005">
    <property type="protein sequence ID" value="GFP18626.1"/>
    <property type="molecule type" value="Genomic_DNA"/>
</dbReference>
<dbReference type="Gene3D" id="3.40.1190.20">
    <property type="match status" value="1"/>
</dbReference>
<feature type="domain" description="Carbohydrate kinase PfkB" evidence="3">
    <location>
        <begin position="6"/>
        <end position="81"/>
    </location>
</feature>
<comment type="caution">
    <text evidence="4">The sequence shown here is derived from an EMBL/GenBank/DDBJ whole genome shotgun (WGS) entry which is preliminary data.</text>
</comment>
<organism evidence="4 5">
    <name type="scientific">Candidatus Hakubella thermalkaliphila</name>
    <dbReference type="NCBI Taxonomy" id="2754717"/>
    <lineage>
        <taxon>Bacteria</taxon>
        <taxon>Bacillati</taxon>
        <taxon>Actinomycetota</taxon>
        <taxon>Actinomycetota incertae sedis</taxon>
        <taxon>Candidatus Hakubellales</taxon>
        <taxon>Candidatus Hakubellaceae</taxon>
        <taxon>Candidatus Hakubella</taxon>
    </lineage>
</organism>
<dbReference type="RefSeq" id="WP_176236705.1">
    <property type="nucleotide sequence ID" value="NZ_BLRU01000005.1"/>
</dbReference>
<name>A0A6V8NJD0_9ACTN</name>
<evidence type="ECO:0000313" key="4">
    <source>
        <dbReference type="EMBL" id="GFP18626.1"/>
    </source>
</evidence>
<sequence length="119" mass="13212">MILTVTLNPCIDKTIFVTHFQKGKKVVVEGIKKIAGGKGNNVARVIKNLGHEVLSFCVVGGQEGRIIEELLGQDSIPLQAVWAKKSQQDGDHGFGDQNKPPDRFLLSQAFPFLLRNFRR</sequence>
<dbReference type="GO" id="GO:0005829">
    <property type="term" value="C:cytosol"/>
    <property type="evidence" value="ECO:0007669"/>
    <property type="project" value="TreeGrafter"/>
</dbReference>
<dbReference type="PANTHER" id="PTHR46566:SF2">
    <property type="entry name" value="ATP-DEPENDENT 6-PHOSPHOFRUCTOKINASE ISOZYME 2"/>
    <property type="match status" value="1"/>
</dbReference>
<evidence type="ECO:0000256" key="2">
    <source>
        <dbReference type="ARBA" id="ARBA00022777"/>
    </source>
</evidence>
<evidence type="ECO:0000313" key="5">
    <source>
        <dbReference type="Proteomes" id="UP000574717"/>
    </source>
</evidence>
<accession>A0A6V8NJD0</accession>
<keyword evidence="1" id="KW-0808">Transferase</keyword>
<dbReference type="PROSITE" id="PS00583">
    <property type="entry name" value="PFKB_KINASES_1"/>
    <property type="match status" value="1"/>
</dbReference>
<dbReference type="Pfam" id="PF00294">
    <property type="entry name" value="PfkB"/>
    <property type="match status" value="1"/>
</dbReference>
<dbReference type="AlphaFoldDB" id="A0A6V8NJD0"/>
<dbReference type="GO" id="GO:0008443">
    <property type="term" value="F:phosphofructokinase activity"/>
    <property type="evidence" value="ECO:0007669"/>
    <property type="project" value="TreeGrafter"/>
</dbReference>
<dbReference type="PANTHER" id="PTHR46566">
    <property type="entry name" value="1-PHOSPHOFRUCTOKINASE-RELATED"/>
    <property type="match status" value="1"/>
</dbReference>
<dbReference type="InterPro" id="IPR002173">
    <property type="entry name" value="Carboh/pur_kinase_PfkB_CS"/>
</dbReference>
<dbReference type="InterPro" id="IPR011611">
    <property type="entry name" value="PfkB_dom"/>
</dbReference>
<dbReference type="Proteomes" id="UP000574717">
    <property type="component" value="Unassembled WGS sequence"/>
</dbReference>
<gene>
    <name evidence="4" type="ORF">HKBW3S03_00131</name>
</gene>
<dbReference type="InterPro" id="IPR029056">
    <property type="entry name" value="Ribokinase-like"/>
</dbReference>
<reference evidence="4 5" key="1">
    <citation type="journal article" date="2020" name="Front. Microbiol.">
        <title>Single-cell genomics of novel Actinobacteria with the Wood-Ljungdahl pathway discovered in a serpentinizing system.</title>
        <authorList>
            <person name="Merino N."/>
            <person name="Kawai M."/>
            <person name="Boyd E.S."/>
            <person name="Colman D.R."/>
            <person name="McGlynn S.E."/>
            <person name="Nealson K.H."/>
            <person name="Kurokawa K."/>
            <person name="Hongoh Y."/>
        </authorList>
    </citation>
    <scope>NUCLEOTIDE SEQUENCE [LARGE SCALE GENOMIC DNA]</scope>
    <source>
        <strain evidence="4 5">S03</strain>
    </source>
</reference>